<name>A0A1W6B9I6_9GAMM</name>
<organism evidence="19 20">
    <name type="scientific">Pantoea alhagi</name>
    <dbReference type="NCBI Taxonomy" id="1891675"/>
    <lineage>
        <taxon>Bacteria</taxon>
        <taxon>Pseudomonadati</taxon>
        <taxon>Pseudomonadota</taxon>
        <taxon>Gammaproteobacteria</taxon>
        <taxon>Enterobacterales</taxon>
        <taxon>Erwiniaceae</taxon>
        <taxon>Pantoea</taxon>
    </lineage>
</organism>
<dbReference type="RefSeq" id="WP_085071837.1">
    <property type="nucleotide sequence ID" value="NZ_CP019706.1"/>
</dbReference>
<evidence type="ECO:0000256" key="10">
    <source>
        <dbReference type="ARBA" id="ARBA00022777"/>
    </source>
</evidence>
<gene>
    <name evidence="19" type="ORF">B1H58_18200</name>
</gene>
<keyword evidence="10 15" id="KW-0418">Kinase</keyword>
<dbReference type="InterPro" id="IPR036637">
    <property type="entry name" value="Phosphohistidine_dom_sf"/>
</dbReference>
<dbReference type="GO" id="GO:0046872">
    <property type="term" value="F:metal ion binding"/>
    <property type="evidence" value="ECO:0007669"/>
    <property type="project" value="UniProtKB-KW"/>
</dbReference>
<comment type="pathway">
    <text evidence="3 15">Carbohydrate biosynthesis; gluconeogenesis.</text>
</comment>
<dbReference type="InterPro" id="IPR018274">
    <property type="entry name" value="PEP_util_AS"/>
</dbReference>
<dbReference type="FunFam" id="3.30.470.20:FF:000017">
    <property type="entry name" value="Phosphoenolpyruvate synthase"/>
    <property type="match status" value="1"/>
</dbReference>
<dbReference type="AlphaFoldDB" id="A0A1W6B9I6"/>
<dbReference type="PROSITE" id="PS00370">
    <property type="entry name" value="PEP_ENZYMES_PHOS_SITE"/>
    <property type="match status" value="1"/>
</dbReference>
<dbReference type="GO" id="GO:0006094">
    <property type="term" value="P:gluconeogenesis"/>
    <property type="evidence" value="ECO:0007669"/>
    <property type="project" value="UniProtKB-UniPathway"/>
</dbReference>
<dbReference type="InterPro" id="IPR040442">
    <property type="entry name" value="Pyrv_kinase-like_dom_sf"/>
</dbReference>
<dbReference type="SUPFAM" id="SSF52009">
    <property type="entry name" value="Phosphohistidine domain"/>
    <property type="match status" value="1"/>
</dbReference>
<dbReference type="Gene3D" id="3.30.470.20">
    <property type="entry name" value="ATP-grasp fold, B domain"/>
    <property type="match status" value="1"/>
</dbReference>
<dbReference type="InterPro" id="IPR013815">
    <property type="entry name" value="ATP_grasp_subdomain_1"/>
</dbReference>
<evidence type="ECO:0000256" key="11">
    <source>
        <dbReference type="ARBA" id="ARBA00022840"/>
    </source>
</evidence>
<dbReference type="Proteomes" id="UP000192900">
    <property type="component" value="Chromosome"/>
</dbReference>
<keyword evidence="12 15" id="KW-0460">Magnesium</keyword>
<dbReference type="EMBL" id="CP019706">
    <property type="protein sequence ID" value="ARJ43786.1"/>
    <property type="molecule type" value="Genomic_DNA"/>
</dbReference>
<evidence type="ECO:0000313" key="19">
    <source>
        <dbReference type="EMBL" id="ARJ43786.1"/>
    </source>
</evidence>
<dbReference type="GO" id="GO:0008986">
    <property type="term" value="F:pyruvate, water dikinase activity"/>
    <property type="evidence" value="ECO:0007669"/>
    <property type="project" value="UniProtKB-EC"/>
</dbReference>
<comment type="cofactor">
    <cofactor evidence="1 15">
        <name>Mg(2+)</name>
        <dbReference type="ChEBI" id="CHEBI:18420"/>
    </cofactor>
</comment>
<dbReference type="EC" id="2.7.9.2" evidence="5 15"/>
<evidence type="ECO:0000256" key="6">
    <source>
        <dbReference type="ARBA" id="ARBA00021623"/>
    </source>
</evidence>
<reference evidence="19 20" key="1">
    <citation type="submission" date="2017-02" db="EMBL/GenBank/DDBJ databases">
        <title>Complete genome sequence of the drought resistance-promoting endophyte Pantoea alhagi LTYR-11Z.</title>
        <authorList>
            <person name="Zhang L."/>
        </authorList>
    </citation>
    <scope>NUCLEOTIDE SEQUENCE [LARGE SCALE GENOMIC DNA]</scope>
    <source>
        <strain evidence="19 20">LTYR-11Z</strain>
    </source>
</reference>
<dbReference type="UniPathway" id="UPA00138"/>
<feature type="domain" description="Pyruvate phosphate dikinase AMP/ATP-binding" evidence="17">
    <location>
        <begin position="22"/>
        <end position="347"/>
    </location>
</feature>
<keyword evidence="20" id="KW-1185">Reference proteome</keyword>
<evidence type="ECO:0000256" key="7">
    <source>
        <dbReference type="ARBA" id="ARBA00022679"/>
    </source>
</evidence>
<feature type="domain" description="PEP-utilising enzyme C-terminal" evidence="18">
    <location>
        <begin position="484"/>
        <end position="789"/>
    </location>
</feature>
<accession>A0A1W6B9I6</accession>
<dbReference type="NCBIfam" id="TIGR01418">
    <property type="entry name" value="PEP_synth"/>
    <property type="match status" value="1"/>
</dbReference>
<dbReference type="Pfam" id="PF01326">
    <property type="entry name" value="PPDK_N"/>
    <property type="match status" value="1"/>
</dbReference>
<dbReference type="PANTHER" id="PTHR43030">
    <property type="entry name" value="PHOSPHOENOLPYRUVATE SYNTHASE"/>
    <property type="match status" value="1"/>
</dbReference>
<dbReference type="Pfam" id="PF00391">
    <property type="entry name" value="PEP-utilizers"/>
    <property type="match status" value="1"/>
</dbReference>
<dbReference type="Gene3D" id="3.30.1490.20">
    <property type="entry name" value="ATP-grasp fold, A domain"/>
    <property type="match status" value="1"/>
</dbReference>
<dbReference type="PANTHER" id="PTHR43030:SF1">
    <property type="entry name" value="PHOSPHOENOLPYRUVATE SYNTHASE"/>
    <property type="match status" value="1"/>
</dbReference>
<keyword evidence="11 15" id="KW-0067">ATP-binding</keyword>
<dbReference type="Gene3D" id="3.50.30.10">
    <property type="entry name" value="Phosphohistidine domain"/>
    <property type="match status" value="1"/>
</dbReference>
<dbReference type="SUPFAM" id="SSF51621">
    <property type="entry name" value="Phosphoenolpyruvate/pyruvate domain"/>
    <property type="match status" value="1"/>
</dbReference>
<dbReference type="InterPro" id="IPR015813">
    <property type="entry name" value="Pyrv/PenolPyrv_kinase-like_dom"/>
</dbReference>
<keyword evidence="9 15" id="KW-0547">Nucleotide-binding</keyword>
<evidence type="ECO:0000259" key="18">
    <source>
        <dbReference type="Pfam" id="PF02896"/>
    </source>
</evidence>
<dbReference type="STRING" id="1891675.B1H58_18200"/>
<evidence type="ECO:0000256" key="3">
    <source>
        <dbReference type="ARBA" id="ARBA00004742"/>
    </source>
</evidence>
<evidence type="ECO:0000256" key="13">
    <source>
        <dbReference type="ARBA" id="ARBA00033470"/>
    </source>
</evidence>
<dbReference type="GO" id="GO:0005524">
    <property type="term" value="F:ATP binding"/>
    <property type="evidence" value="ECO:0007669"/>
    <property type="project" value="UniProtKB-KW"/>
</dbReference>
<evidence type="ECO:0000259" key="16">
    <source>
        <dbReference type="Pfam" id="PF00391"/>
    </source>
</evidence>
<evidence type="ECO:0000313" key="20">
    <source>
        <dbReference type="Proteomes" id="UP000192900"/>
    </source>
</evidence>
<evidence type="ECO:0000256" key="1">
    <source>
        <dbReference type="ARBA" id="ARBA00001946"/>
    </source>
</evidence>
<dbReference type="Pfam" id="PF02896">
    <property type="entry name" value="PEP-utilizers_C"/>
    <property type="match status" value="1"/>
</dbReference>
<evidence type="ECO:0000256" key="9">
    <source>
        <dbReference type="ARBA" id="ARBA00022741"/>
    </source>
</evidence>
<dbReference type="PROSITE" id="PS00742">
    <property type="entry name" value="PEP_ENZYMES_2"/>
    <property type="match status" value="1"/>
</dbReference>
<dbReference type="InterPro" id="IPR000121">
    <property type="entry name" value="PEP_util_C"/>
</dbReference>
<dbReference type="SUPFAM" id="SSF56059">
    <property type="entry name" value="Glutathione synthetase ATP-binding domain-like"/>
    <property type="match status" value="1"/>
</dbReference>
<keyword evidence="7 15" id="KW-0808">Transferase</keyword>
<evidence type="ECO:0000256" key="4">
    <source>
        <dbReference type="ARBA" id="ARBA00007837"/>
    </source>
</evidence>
<dbReference type="FunFam" id="3.50.30.10:FF:000002">
    <property type="entry name" value="Phosphoenolpyruvate synthase"/>
    <property type="match status" value="1"/>
</dbReference>
<keyword evidence="19" id="KW-0670">Pyruvate</keyword>
<dbReference type="InterPro" id="IPR002192">
    <property type="entry name" value="PPDK_AMP/ATP-bd"/>
</dbReference>
<feature type="domain" description="PEP-utilising enzyme mobile" evidence="16">
    <location>
        <begin position="386"/>
        <end position="457"/>
    </location>
</feature>
<dbReference type="NCBIfam" id="NF005057">
    <property type="entry name" value="PRK06464.1"/>
    <property type="match status" value="1"/>
</dbReference>
<evidence type="ECO:0000256" key="2">
    <source>
        <dbReference type="ARBA" id="ARBA00002988"/>
    </source>
</evidence>
<dbReference type="FunFam" id="3.30.1490.20:FF:000010">
    <property type="entry name" value="Phosphoenolpyruvate synthase"/>
    <property type="match status" value="1"/>
</dbReference>
<dbReference type="KEGG" id="palh:B1H58_18200"/>
<sequence length="791" mass="87504">MSNQGEMPLVLWYSQLGMNDVDRVGGKNASLGEMITNLSSLGVSVPNGFATTSEAFNQFLDQSGVNQRIYALLDETDIDDVDELAKAGKQIRQWIVETPFQPALEEAIREAYQQLSADDDEASFAVRSSATAEDMPDASFAGQQETFLNVQGIDAVMVAVKHVYASLFNDRAISYRVHQGYDHRGVALSAGVQRMVRSDEAASGVMFTIDTESGFDQVVFITAAWGLGEMVVQGAVNPDEFYVHKPTLQANRPAIVRRNMGSKKIRMVYADSQEHGEQVKIEDVPQQDRDRFCLSDDEAQALAHQALQIEKHYKRPMDIEWAKDGHTGKLYIVQARPETVRSNGQVMERYTLQGKGKVVVEGRAIGHRIGAGEVKVIHDISEMNRIQKGDVLVTDMTDPDWEPIMKKAAAIVTNRGGRTCHAAIIARELGIPAVVGCGDATDRLKDGHKVTVSCAEGDTGYVYDDLLDFEVKSSQVDKMPDLPLKIMMNVGNPDRAFDFACLPNEGVGLARLEFIINRMIGVHPKALLEFDQQTPELQQKIRELMKGFDDPVEFYVGRLTEGIATLGAAFAPKRVIVRLSDFKSNEYANLVGGERYEPEEENPMLGFRGAGRYVADRFRDCFALECQAVKRVRNEMGLTNVEIMIPFVRTVAQAEAVIEELARQGLRRGENGLKIIMMCEIPSNALLAEQFLGHFDGFSIGSNDMTQLTLGLDRDSGVVSELFDERNEAVKALLSMAIRAAKKQGKYVGICGQGPSDHQDFAAWLMEEGIDSLSLNPDTVVQTWLSLAEIK</sequence>
<dbReference type="InterPro" id="IPR006319">
    <property type="entry name" value="PEP_synth"/>
</dbReference>
<dbReference type="OrthoDB" id="9765468at2"/>
<dbReference type="InterPro" id="IPR008279">
    <property type="entry name" value="PEP-util_enz_mobile_dom"/>
</dbReference>
<dbReference type="InterPro" id="IPR023151">
    <property type="entry name" value="PEP_util_CS"/>
</dbReference>
<protein>
    <recommendedName>
        <fullName evidence="6 15">Phosphoenolpyruvate synthase</fullName>
        <shortName evidence="15">PEP synthase</shortName>
        <ecNumber evidence="5 15">2.7.9.2</ecNumber>
    </recommendedName>
    <alternativeName>
        <fullName evidence="13 15">Pyruvate, water dikinase</fullName>
    </alternativeName>
</protein>
<evidence type="ECO:0000256" key="14">
    <source>
        <dbReference type="ARBA" id="ARBA00047700"/>
    </source>
</evidence>
<dbReference type="FunFam" id="3.20.20.60:FF:000010">
    <property type="entry name" value="Phosphoenolpyruvate synthase"/>
    <property type="match status" value="1"/>
</dbReference>
<evidence type="ECO:0000259" key="17">
    <source>
        <dbReference type="Pfam" id="PF01326"/>
    </source>
</evidence>
<proteinExistence type="inferred from homology"/>
<dbReference type="Gene3D" id="3.20.20.60">
    <property type="entry name" value="Phosphoenolpyruvate-binding domains"/>
    <property type="match status" value="1"/>
</dbReference>
<evidence type="ECO:0000256" key="8">
    <source>
        <dbReference type="ARBA" id="ARBA00022723"/>
    </source>
</evidence>
<evidence type="ECO:0000256" key="15">
    <source>
        <dbReference type="PIRNR" id="PIRNR000854"/>
    </source>
</evidence>
<comment type="function">
    <text evidence="2 15">Catalyzes the phosphorylation of pyruvate to phosphoenolpyruvate.</text>
</comment>
<comment type="catalytic activity">
    <reaction evidence="14 15">
        <text>pyruvate + ATP + H2O = phosphoenolpyruvate + AMP + phosphate + 2 H(+)</text>
        <dbReference type="Rhea" id="RHEA:11364"/>
        <dbReference type="ChEBI" id="CHEBI:15361"/>
        <dbReference type="ChEBI" id="CHEBI:15377"/>
        <dbReference type="ChEBI" id="CHEBI:15378"/>
        <dbReference type="ChEBI" id="CHEBI:30616"/>
        <dbReference type="ChEBI" id="CHEBI:43474"/>
        <dbReference type="ChEBI" id="CHEBI:58702"/>
        <dbReference type="ChEBI" id="CHEBI:456215"/>
        <dbReference type="EC" id="2.7.9.2"/>
    </reaction>
</comment>
<evidence type="ECO:0000256" key="12">
    <source>
        <dbReference type="ARBA" id="ARBA00022842"/>
    </source>
</evidence>
<dbReference type="PIRSF" id="PIRSF000854">
    <property type="entry name" value="PEP_synthase"/>
    <property type="match status" value="1"/>
</dbReference>
<keyword evidence="8 15" id="KW-0479">Metal-binding</keyword>
<comment type="similarity">
    <text evidence="4 15">Belongs to the PEP-utilizing enzyme family.</text>
</comment>
<evidence type="ECO:0000256" key="5">
    <source>
        <dbReference type="ARBA" id="ARBA00011996"/>
    </source>
</evidence>